<feature type="modified residue" description="4-aspartylphosphate" evidence="5">
    <location>
        <position position="62"/>
    </location>
</feature>
<evidence type="ECO:0000256" key="3">
    <source>
        <dbReference type="ARBA" id="ARBA00023125"/>
    </source>
</evidence>
<dbReference type="CDD" id="cd06170">
    <property type="entry name" value="LuxR_C_like"/>
    <property type="match status" value="1"/>
</dbReference>
<reference evidence="9" key="1">
    <citation type="journal article" date="2019" name="Int. J. Syst. Evol. Microbiol.">
        <title>The Global Catalogue of Microorganisms (GCM) 10K type strain sequencing project: providing services to taxonomists for standard genome sequencing and annotation.</title>
        <authorList>
            <consortium name="The Broad Institute Genomics Platform"/>
            <consortium name="The Broad Institute Genome Sequencing Center for Infectious Disease"/>
            <person name="Wu L."/>
            <person name="Ma J."/>
        </authorList>
    </citation>
    <scope>NUCLEOTIDE SEQUENCE [LARGE SCALE GENOMIC DNA]</scope>
    <source>
        <strain evidence="9">JCM 16578</strain>
    </source>
</reference>
<evidence type="ECO:0000259" key="6">
    <source>
        <dbReference type="PROSITE" id="PS50043"/>
    </source>
</evidence>
<evidence type="ECO:0000256" key="5">
    <source>
        <dbReference type="PROSITE-ProRule" id="PRU00169"/>
    </source>
</evidence>
<dbReference type="Proteomes" id="UP001501563">
    <property type="component" value="Unassembled WGS sequence"/>
</dbReference>
<dbReference type="InterPro" id="IPR000792">
    <property type="entry name" value="Tscrpt_reg_LuxR_C"/>
</dbReference>
<evidence type="ECO:0000259" key="7">
    <source>
        <dbReference type="PROSITE" id="PS50110"/>
    </source>
</evidence>
<feature type="domain" description="Response regulatory" evidence="7">
    <location>
        <begin position="11"/>
        <end position="127"/>
    </location>
</feature>
<dbReference type="Pfam" id="PF00072">
    <property type="entry name" value="Response_reg"/>
    <property type="match status" value="1"/>
</dbReference>
<dbReference type="PANTHER" id="PTHR43214:SF24">
    <property type="entry name" value="TRANSCRIPTIONAL REGULATORY PROTEIN NARL-RELATED"/>
    <property type="match status" value="1"/>
</dbReference>
<dbReference type="InterPro" id="IPR001789">
    <property type="entry name" value="Sig_transdc_resp-reg_receiver"/>
</dbReference>
<dbReference type="Gene3D" id="3.40.50.2300">
    <property type="match status" value="1"/>
</dbReference>
<dbReference type="PANTHER" id="PTHR43214">
    <property type="entry name" value="TWO-COMPONENT RESPONSE REGULATOR"/>
    <property type="match status" value="1"/>
</dbReference>
<feature type="domain" description="HTH luxR-type" evidence="6">
    <location>
        <begin position="155"/>
        <end position="220"/>
    </location>
</feature>
<evidence type="ECO:0000313" key="8">
    <source>
        <dbReference type="EMBL" id="GAA3895000.1"/>
    </source>
</evidence>
<dbReference type="PROSITE" id="PS00622">
    <property type="entry name" value="HTH_LUXR_1"/>
    <property type="match status" value="1"/>
</dbReference>
<evidence type="ECO:0000256" key="4">
    <source>
        <dbReference type="ARBA" id="ARBA00023163"/>
    </source>
</evidence>
<gene>
    <name evidence="8" type="ORF">GCM10022207_73960</name>
</gene>
<dbReference type="SMART" id="SM00448">
    <property type="entry name" value="REC"/>
    <property type="match status" value="1"/>
</dbReference>
<dbReference type="EMBL" id="BAAAZA010000033">
    <property type="protein sequence ID" value="GAA3895000.1"/>
    <property type="molecule type" value="Genomic_DNA"/>
</dbReference>
<dbReference type="InterPro" id="IPR011006">
    <property type="entry name" value="CheY-like_superfamily"/>
</dbReference>
<dbReference type="Pfam" id="PF00196">
    <property type="entry name" value="GerE"/>
    <property type="match status" value="1"/>
</dbReference>
<dbReference type="PROSITE" id="PS50043">
    <property type="entry name" value="HTH_LUXR_2"/>
    <property type="match status" value="1"/>
</dbReference>
<organism evidence="8 9">
    <name type="scientific">Streptomyces lannensis</name>
    <dbReference type="NCBI Taxonomy" id="766498"/>
    <lineage>
        <taxon>Bacteria</taxon>
        <taxon>Bacillati</taxon>
        <taxon>Actinomycetota</taxon>
        <taxon>Actinomycetes</taxon>
        <taxon>Kitasatosporales</taxon>
        <taxon>Streptomycetaceae</taxon>
        <taxon>Streptomyces</taxon>
    </lineage>
</organism>
<keyword evidence="1 5" id="KW-0597">Phosphoprotein</keyword>
<sequence>MTEEEGGRPVRVVVADDQTVVREGIVMLLGLLPGIEVVGAAGDGEEAVKLVAELSPDVVLMDLRMPRCDGVEATRRIRSEHPGTQVVVLTTYADDESLFPALKAGARGYLTKDAGGDEIVRAVRSVLSGDAGLSPSIQRRLLERLSEPERQTAAPAEPPDGLTARETEVLVLIADGLTNQEIARRLHVSTATVKTHINNLFAKTGLKDRAGAVRYAYANGLVRPPSR</sequence>
<evidence type="ECO:0000256" key="2">
    <source>
        <dbReference type="ARBA" id="ARBA00023015"/>
    </source>
</evidence>
<dbReference type="InterPro" id="IPR058245">
    <property type="entry name" value="NreC/VraR/RcsB-like_REC"/>
</dbReference>
<accession>A0ABP7L8F1</accession>
<name>A0ABP7L8F1_9ACTN</name>
<dbReference type="CDD" id="cd17535">
    <property type="entry name" value="REC_NarL-like"/>
    <property type="match status" value="1"/>
</dbReference>
<keyword evidence="3" id="KW-0238">DNA-binding</keyword>
<evidence type="ECO:0000256" key="1">
    <source>
        <dbReference type="ARBA" id="ARBA00022553"/>
    </source>
</evidence>
<comment type="caution">
    <text evidence="8">The sequence shown here is derived from an EMBL/GenBank/DDBJ whole genome shotgun (WGS) entry which is preliminary data.</text>
</comment>
<dbReference type="SMART" id="SM00421">
    <property type="entry name" value="HTH_LUXR"/>
    <property type="match status" value="1"/>
</dbReference>
<proteinExistence type="predicted"/>
<protein>
    <submittedName>
        <fullName evidence="8">Response regulator transcription factor</fullName>
    </submittedName>
</protein>
<keyword evidence="9" id="KW-1185">Reference proteome</keyword>
<keyword evidence="2" id="KW-0805">Transcription regulation</keyword>
<dbReference type="PROSITE" id="PS50110">
    <property type="entry name" value="RESPONSE_REGULATORY"/>
    <property type="match status" value="1"/>
</dbReference>
<keyword evidence="4" id="KW-0804">Transcription</keyword>
<evidence type="ECO:0000313" key="9">
    <source>
        <dbReference type="Proteomes" id="UP001501563"/>
    </source>
</evidence>
<dbReference type="InterPro" id="IPR039420">
    <property type="entry name" value="WalR-like"/>
</dbReference>
<dbReference type="SUPFAM" id="SSF52172">
    <property type="entry name" value="CheY-like"/>
    <property type="match status" value="1"/>
</dbReference>
<dbReference type="RefSeq" id="WP_345553473.1">
    <property type="nucleotide sequence ID" value="NZ_BAAAZA010000033.1"/>
</dbReference>
<dbReference type="PRINTS" id="PR00038">
    <property type="entry name" value="HTHLUXR"/>
</dbReference>